<dbReference type="PANTHER" id="PTHR30204:SF94">
    <property type="entry name" value="HEAVY METAL-DEPENDENT TRANSCRIPTIONAL REGULATOR HI_0293-RELATED"/>
    <property type="match status" value="1"/>
</dbReference>
<keyword evidence="6" id="KW-0175">Coiled coil</keyword>
<comment type="caution">
    <text evidence="8">The sequence shown here is derived from an EMBL/GenBank/DDBJ whole genome shotgun (WGS) entry which is preliminary data.</text>
</comment>
<dbReference type="EMBL" id="JBHUIP010000004">
    <property type="protein sequence ID" value="MFD2262499.1"/>
    <property type="molecule type" value="Genomic_DNA"/>
</dbReference>
<accession>A0ABW5DRH1</accession>
<dbReference type="Pfam" id="PF00376">
    <property type="entry name" value="MerR"/>
    <property type="match status" value="1"/>
</dbReference>
<evidence type="ECO:0000313" key="8">
    <source>
        <dbReference type="EMBL" id="MFD2262499.1"/>
    </source>
</evidence>
<dbReference type="CDD" id="cd01108">
    <property type="entry name" value="HTH_CueR"/>
    <property type="match status" value="1"/>
</dbReference>
<evidence type="ECO:0000259" key="7">
    <source>
        <dbReference type="PROSITE" id="PS50937"/>
    </source>
</evidence>
<name>A0ABW5DRH1_9PROT</name>
<evidence type="ECO:0000256" key="3">
    <source>
        <dbReference type="ARBA" id="ARBA00023015"/>
    </source>
</evidence>
<dbReference type="RefSeq" id="WP_379875459.1">
    <property type="nucleotide sequence ID" value="NZ_JBHUIP010000004.1"/>
</dbReference>
<dbReference type="PROSITE" id="PS50937">
    <property type="entry name" value="HTH_MERR_2"/>
    <property type="match status" value="1"/>
</dbReference>
<protein>
    <submittedName>
        <fullName evidence="8">Cu(I)-responsive transcriptional regulator</fullName>
    </submittedName>
</protein>
<comment type="subcellular location">
    <subcellularLocation>
        <location evidence="1">Cytoplasm</location>
    </subcellularLocation>
</comment>
<sequence>MNIGEAAKATGVSTKMIRYYESIGLIGRASRTHSGYRLYSQRDLHGLRFIRRARDLGFAIEDIRNLLALWDDRERSSAEVKRIALNHMDELEKKIQEMEAMRQSLKHLADSCHGDHRPDCPIIEDLGASQSRSQMND</sequence>
<dbReference type="Gene3D" id="1.10.1660.10">
    <property type="match status" value="1"/>
</dbReference>
<evidence type="ECO:0000256" key="5">
    <source>
        <dbReference type="ARBA" id="ARBA00023163"/>
    </source>
</evidence>
<dbReference type="SMART" id="SM00422">
    <property type="entry name" value="HTH_MERR"/>
    <property type="match status" value="1"/>
</dbReference>
<feature type="coiled-coil region" evidence="6">
    <location>
        <begin position="81"/>
        <end position="111"/>
    </location>
</feature>
<evidence type="ECO:0000256" key="4">
    <source>
        <dbReference type="ARBA" id="ARBA00023125"/>
    </source>
</evidence>
<gene>
    <name evidence="8" type="primary">cueR</name>
    <name evidence="8" type="ORF">ACFSM5_06330</name>
</gene>
<organism evidence="8 9">
    <name type="scientific">Lacibacterium aquatile</name>
    <dbReference type="NCBI Taxonomy" id="1168082"/>
    <lineage>
        <taxon>Bacteria</taxon>
        <taxon>Pseudomonadati</taxon>
        <taxon>Pseudomonadota</taxon>
        <taxon>Alphaproteobacteria</taxon>
        <taxon>Rhodospirillales</taxon>
        <taxon>Rhodospirillaceae</taxon>
    </lineage>
</organism>
<dbReference type="InterPro" id="IPR009061">
    <property type="entry name" value="DNA-bd_dom_put_sf"/>
</dbReference>
<proteinExistence type="predicted"/>
<feature type="domain" description="HTH merR-type" evidence="7">
    <location>
        <begin position="1"/>
        <end position="69"/>
    </location>
</feature>
<keyword evidence="5" id="KW-0804">Transcription</keyword>
<dbReference type="InterPro" id="IPR000551">
    <property type="entry name" value="MerR-type_HTH_dom"/>
</dbReference>
<dbReference type="PANTHER" id="PTHR30204">
    <property type="entry name" value="REDOX-CYCLING DRUG-SENSING TRANSCRIPTIONAL ACTIVATOR SOXR"/>
    <property type="match status" value="1"/>
</dbReference>
<keyword evidence="2" id="KW-0963">Cytoplasm</keyword>
<dbReference type="InterPro" id="IPR011789">
    <property type="entry name" value="CueR"/>
</dbReference>
<keyword evidence="4" id="KW-0238">DNA-binding</keyword>
<reference evidence="9" key="1">
    <citation type="journal article" date="2019" name="Int. J. Syst. Evol. Microbiol.">
        <title>The Global Catalogue of Microorganisms (GCM) 10K type strain sequencing project: providing services to taxonomists for standard genome sequencing and annotation.</title>
        <authorList>
            <consortium name="The Broad Institute Genomics Platform"/>
            <consortium name="The Broad Institute Genome Sequencing Center for Infectious Disease"/>
            <person name="Wu L."/>
            <person name="Ma J."/>
        </authorList>
    </citation>
    <scope>NUCLEOTIDE SEQUENCE [LARGE SCALE GENOMIC DNA]</scope>
    <source>
        <strain evidence="9">CGMCC 1.19062</strain>
    </source>
</reference>
<evidence type="ECO:0000256" key="2">
    <source>
        <dbReference type="ARBA" id="ARBA00022490"/>
    </source>
</evidence>
<dbReference type="PRINTS" id="PR00040">
    <property type="entry name" value="HTHMERR"/>
</dbReference>
<keyword evidence="9" id="KW-1185">Reference proteome</keyword>
<dbReference type="NCBIfam" id="TIGR02044">
    <property type="entry name" value="CueR"/>
    <property type="match status" value="1"/>
</dbReference>
<dbReference type="Pfam" id="PF09278">
    <property type="entry name" value="MerR-DNA-bind"/>
    <property type="match status" value="1"/>
</dbReference>
<dbReference type="InterPro" id="IPR047057">
    <property type="entry name" value="MerR_fam"/>
</dbReference>
<evidence type="ECO:0000256" key="1">
    <source>
        <dbReference type="ARBA" id="ARBA00004496"/>
    </source>
</evidence>
<keyword evidence="3" id="KW-0805">Transcription regulation</keyword>
<dbReference type="PROSITE" id="PS00552">
    <property type="entry name" value="HTH_MERR_1"/>
    <property type="match status" value="1"/>
</dbReference>
<evidence type="ECO:0000256" key="6">
    <source>
        <dbReference type="SAM" id="Coils"/>
    </source>
</evidence>
<dbReference type="SUPFAM" id="SSF46955">
    <property type="entry name" value="Putative DNA-binding domain"/>
    <property type="match status" value="1"/>
</dbReference>
<dbReference type="Proteomes" id="UP001597295">
    <property type="component" value="Unassembled WGS sequence"/>
</dbReference>
<dbReference type="InterPro" id="IPR015358">
    <property type="entry name" value="Tscrpt_reg_MerR_DNA-bd"/>
</dbReference>
<evidence type="ECO:0000313" key="9">
    <source>
        <dbReference type="Proteomes" id="UP001597295"/>
    </source>
</evidence>